<evidence type="ECO:0000313" key="2">
    <source>
        <dbReference type="EMBL" id="RIJ23733.1"/>
    </source>
</evidence>
<sequence length="63" mass="6588">MKLIIGYFALIVVLLGGLSIFANAHASSEVEAQDVPPAAELQQTNGVPEQTAPFGEDVTAYAI</sequence>
<keyword evidence="3" id="KW-1185">Reference proteome</keyword>
<keyword evidence="1" id="KW-0732">Signal</keyword>
<feature type="signal peptide" evidence="1">
    <location>
        <begin position="1"/>
        <end position="24"/>
    </location>
</feature>
<comment type="caution">
    <text evidence="2">The sequence shown here is derived from an EMBL/GenBank/DDBJ whole genome shotgun (WGS) entry which is preliminary data.</text>
</comment>
<accession>A0A399QY74</accession>
<dbReference type="EMBL" id="QWGB01000005">
    <property type="protein sequence ID" value="RIJ23733.1"/>
    <property type="molecule type" value="Genomic_DNA"/>
</dbReference>
<name>A0A399QY74_9PROT</name>
<dbReference type="OrthoDB" id="9902042at2"/>
<evidence type="ECO:0000256" key="1">
    <source>
        <dbReference type="SAM" id="SignalP"/>
    </source>
</evidence>
<organism evidence="2 3">
    <name type="scientific">Henriciella barbarensis</name>
    <dbReference type="NCBI Taxonomy" id="86342"/>
    <lineage>
        <taxon>Bacteria</taxon>
        <taxon>Pseudomonadati</taxon>
        <taxon>Pseudomonadota</taxon>
        <taxon>Alphaproteobacteria</taxon>
        <taxon>Hyphomonadales</taxon>
        <taxon>Hyphomonadaceae</taxon>
        <taxon>Henriciella</taxon>
    </lineage>
</organism>
<dbReference type="RefSeq" id="WP_119378922.1">
    <property type="nucleotide sequence ID" value="NZ_QWGB01000005.1"/>
</dbReference>
<protein>
    <submittedName>
        <fullName evidence="2">Uncharacterized protein</fullName>
    </submittedName>
</protein>
<reference evidence="2 3" key="1">
    <citation type="submission" date="2018-08" db="EMBL/GenBank/DDBJ databases">
        <title>Henriciella mobilis sp. nov., isolated from seawater.</title>
        <authorList>
            <person name="Cheng H."/>
            <person name="Wu Y.-H."/>
            <person name="Xu X.-W."/>
            <person name="Guo L.-L."/>
        </authorList>
    </citation>
    <scope>NUCLEOTIDE SEQUENCE [LARGE SCALE GENOMIC DNA]</scope>
    <source>
        <strain evidence="2 3">CCUG66934</strain>
    </source>
</reference>
<dbReference type="Proteomes" id="UP000265431">
    <property type="component" value="Unassembled WGS sequence"/>
</dbReference>
<gene>
    <name evidence="2" type="ORF">D1224_05595</name>
</gene>
<proteinExistence type="predicted"/>
<evidence type="ECO:0000313" key="3">
    <source>
        <dbReference type="Proteomes" id="UP000265431"/>
    </source>
</evidence>
<feature type="chain" id="PRO_5017303308" evidence="1">
    <location>
        <begin position="25"/>
        <end position="63"/>
    </location>
</feature>
<dbReference type="AlphaFoldDB" id="A0A399QY74"/>